<evidence type="ECO:0000259" key="1">
    <source>
        <dbReference type="Pfam" id="PF12680"/>
    </source>
</evidence>
<comment type="caution">
    <text evidence="2">The sequence shown here is derived from an EMBL/GenBank/DDBJ whole genome shotgun (WGS) entry which is preliminary data.</text>
</comment>
<dbReference type="RefSeq" id="WP_131979461.1">
    <property type="nucleotide sequence ID" value="NZ_SMKL01000006.1"/>
</dbReference>
<reference evidence="2 3" key="1">
    <citation type="submission" date="2019-02" db="EMBL/GenBank/DDBJ databases">
        <title>Draft genome sequences of novel Actinobacteria.</title>
        <authorList>
            <person name="Sahin N."/>
            <person name="Ay H."/>
            <person name="Saygin H."/>
        </authorList>
    </citation>
    <scope>NUCLEOTIDE SEQUENCE [LARGE SCALE GENOMIC DNA]</scope>
    <source>
        <strain evidence="2 3">KC603</strain>
    </source>
</reference>
<dbReference type="InterPro" id="IPR032710">
    <property type="entry name" value="NTF2-like_dom_sf"/>
</dbReference>
<feature type="domain" description="SnoaL-like" evidence="1">
    <location>
        <begin position="101"/>
        <end position="196"/>
    </location>
</feature>
<name>A0A4R4RYC6_9ACTN</name>
<dbReference type="AlphaFoldDB" id="A0A4R4RYC6"/>
<proteinExistence type="predicted"/>
<keyword evidence="3" id="KW-1185">Reference proteome</keyword>
<dbReference type="Pfam" id="PF12680">
    <property type="entry name" value="SnoaL_2"/>
    <property type="match status" value="1"/>
</dbReference>
<gene>
    <name evidence="2" type="ORF">E1212_04010</name>
</gene>
<protein>
    <submittedName>
        <fullName evidence="2">Nuclear transport factor 2 family protein</fullName>
    </submittedName>
</protein>
<accession>A0A4R4RYC6</accession>
<organism evidence="2 3">
    <name type="scientific">Jiangella ureilytica</name>
    <dbReference type="NCBI Taxonomy" id="2530374"/>
    <lineage>
        <taxon>Bacteria</taxon>
        <taxon>Bacillati</taxon>
        <taxon>Actinomycetota</taxon>
        <taxon>Actinomycetes</taxon>
        <taxon>Jiangellales</taxon>
        <taxon>Jiangellaceae</taxon>
        <taxon>Jiangella</taxon>
    </lineage>
</organism>
<dbReference type="OrthoDB" id="5195603at2"/>
<evidence type="ECO:0000313" key="2">
    <source>
        <dbReference type="EMBL" id="TDC53962.1"/>
    </source>
</evidence>
<sequence length="220" mass="24673">MCTALGCHRHDRENGRHVEPWTTAIYHTETQVPFVEQPMPQAKPATIATAIPARDDRYGHVHRSLREARTRVTCKLLAQKAFSGIESAAGRPRAPEDFRPYTDLIATDCMLTFGVPADTPLGTALHGRAAIIDFWTRLAPGLFGDVHLDEPLSFVCDTQRAVVLGRESYDIVLTGQRVEGKAFTAVLEFRDGLIVRDRRVYEMAEFIDAHRHHRSSEAAR</sequence>
<evidence type="ECO:0000313" key="3">
    <source>
        <dbReference type="Proteomes" id="UP000295621"/>
    </source>
</evidence>
<dbReference type="EMBL" id="SMKL01000006">
    <property type="protein sequence ID" value="TDC53962.1"/>
    <property type="molecule type" value="Genomic_DNA"/>
</dbReference>
<dbReference type="Proteomes" id="UP000295621">
    <property type="component" value="Unassembled WGS sequence"/>
</dbReference>
<dbReference type="Gene3D" id="3.10.450.50">
    <property type="match status" value="1"/>
</dbReference>
<dbReference type="InterPro" id="IPR037401">
    <property type="entry name" value="SnoaL-like"/>
</dbReference>
<dbReference type="SUPFAM" id="SSF54427">
    <property type="entry name" value="NTF2-like"/>
    <property type="match status" value="1"/>
</dbReference>